<gene>
    <name evidence="5" type="ORF">KTS37_03460</name>
</gene>
<evidence type="ECO:0000313" key="5">
    <source>
        <dbReference type="EMBL" id="MBV0900837.1"/>
    </source>
</evidence>
<dbReference type="Pfam" id="PF15915">
    <property type="entry name" value="BAT"/>
    <property type="match status" value="1"/>
</dbReference>
<dbReference type="Pfam" id="PF04967">
    <property type="entry name" value="HTH_10"/>
    <property type="match status" value="1"/>
</dbReference>
<keyword evidence="1" id="KW-0805">Transcription regulation</keyword>
<evidence type="ECO:0000259" key="4">
    <source>
        <dbReference type="Pfam" id="PF15915"/>
    </source>
</evidence>
<feature type="domain" description="HTH bat-type" evidence="3">
    <location>
        <begin position="156"/>
        <end position="207"/>
    </location>
</feature>
<keyword evidence="2" id="KW-0804">Transcription</keyword>
<sequence>MSVLLEFTVASKEFQLGQVLAHPSGMHIEIERVVPTGDQIMPFIWVTGDDHAEFEESVRDHAAVRELVALDPISNSCLYRLEWEHAGDDIVDGIALAEGTVLEATRDEQWLFRLRFPDHTGLTEFHNYCTEHEISIHVERTYTLSEATDEHRQFDLTDEQRAALVLALRRGYFATPRETSLGDIADELDISRQALSNRIRRSNEKVLQTVLISSFPDIE</sequence>
<dbReference type="RefSeq" id="WP_162411888.1">
    <property type="nucleotide sequence ID" value="NZ_JAHQXE010000001.1"/>
</dbReference>
<evidence type="ECO:0000256" key="1">
    <source>
        <dbReference type="ARBA" id="ARBA00023015"/>
    </source>
</evidence>
<evidence type="ECO:0000259" key="3">
    <source>
        <dbReference type="Pfam" id="PF04967"/>
    </source>
</evidence>
<dbReference type="InterPro" id="IPR007050">
    <property type="entry name" value="HTH_bacterioopsin"/>
</dbReference>
<accession>A0AA41KEF9</accession>
<evidence type="ECO:0000313" key="6">
    <source>
        <dbReference type="Proteomes" id="UP001166304"/>
    </source>
</evidence>
<dbReference type="PANTHER" id="PTHR34236:SF1">
    <property type="entry name" value="DIMETHYL SULFOXIDE REDUCTASE TRANSCRIPTIONAL ACTIVATOR"/>
    <property type="match status" value="1"/>
</dbReference>
<dbReference type="InterPro" id="IPR031803">
    <property type="entry name" value="BAT_GAF/HTH-assoc"/>
</dbReference>
<evidence type="ECO:0000256" key="2">
    <source>
        <dbReference type="ARBA" id="ARBA00023163"/>
    </source>
</evidence>
<proteinExistence type="predicted"/>
<comment type="caution">
    <text evidence="5">The sequence shown here is derived from an EMBL/GenBank/DDBJ whole genome shotgun (WGS) entry which is preliminary data.</text>
</comment>
<organism evidence="5 6">
    <name type="scientific">Haloarcula salina</name>
    <dbReference type="NCBI Taxonomy" id="1429914"/>
    <lineage>
        <taxon>Archaea</taxon>
        <taxon>Methanobacteriati</taxon>
        <taxon>Methanobacteriota</taxon>
        <taxon>Stenosarchaea group</taxon>
        <taxon>Halobacteria</taxon>
        <taxon>Halobacteriales</taxon>
        <taxon>Haloarculaceae</taxon>
        <taxon>Haloarcula</taxon>
    </lineage>
</organism>
<dbReference type="EMBL" id="JAHQXE010000001">
    <property type="protein sequence ID" value="MBV0900837.1"/>
    <property type="molecule type" value="Genomic_DNA"/>
</dbReference>
<dbReference type="PANTHER" id="PTHR34236">
    <property type="entry name" value="DIMETHYL SULFOXIDE REDUCTASE TRANSCRIPTIONAL ACTIVATOR"/>
    <property type="match status" value="1"/>
</dbReference>
<keyword evidence="6" id="KW-1185">Reference proteome</keyword>
<dbReference type="InterPro" id="IPR013324">
    <property type="entry name" value="RNA_pol_sigma_r3/r4-like"/>
</dbReference>
<dbReference type="AlphaFoldDB" id="A0AA41KEF9"/>
<protein>
    <submittedName>
        <fullName evidence="5">Helix-turn-helix domain-containing protein</fullName>
    </submittedName>
</protein>
<reference evidence="5" key="1">
    <citation type="submission" date="2021-06" db="EMBL/GenBank/DDBJ databases">
        <title>New haloarchaea isolates fom saline soil.</title>
        <authorList>
            <person name="Duran-Viseras A."/>
            <person name="Sanchez-Porro C.S."/>
            <person name="Ventosa A."/>
        </authorList>
    </citation>
    <scope>NUCLEOTIDE SEQUENCE</scope>
    <source>
        <strain evidence="5">JCM 18369</strain>
    </source>
</reference>
<feature type="domain" description="Bacterioopsin transcriptional activator GAF and HTH associated" evidence="4">
    <location>
        <begin position="3"/>
        <end position="146"/>
    </location>
</feature>
<dbReference type="Proteomes" id="UP001166304">
    <property type="component" value="Unassembled WGS sequence"/>
</dbReference>
<dbReference type="SUPFAM" id="SSF88659">
    <property type="entry name" value="Sigma3 and sigma4 domains of RNA polymerase sigma factors"/>
    <property type="match status" value="1"/>
</dbReference>
<name>A0AA41KEF9_9EURY</name>